<dbReference type="Pfam" id="PF13812">
    <property type="entry name" value="PPR_3"/>
    <property type="match status" value="1"/>
</dbReference>
<feature type="repeat" description="PPR" evidence="3">
    <location>
        <begin position="243"/>
        <end position="277"/>
    </location>
</feature>
<keyword evidence="5" id="KW-1185">Reference proteome</keyword>
<dbReference type="GO" id="GO:0031930">
    <property type="term" value="P:mitochondria-nucleus signaling pathway"/>
    <property type="evidence" value="ECO:0007669"/>
    <property type="project" value="TreeGrafter"/>
</dbReference>
<dbReference type="GO" id="GO:0009507">
    <property type="term" value="C:chloroplast"/>
    <property type="evidence" value="ECO:0007669"/>
    <property type="project" value="TreeGrafter"/>
</dbReference>
<gene>
    <name evidence="4" type="ORF">LITE_LOCUS13429</name>
</gene>
<dbReference type="AlphaFoldDB" id="A0AAV0JCI4"/>
<dbReference type="Gene3D" id="1.25.40.10">
    <property type="entry name" value="Tetratricopeptide repeat domain"/>
    <property type="match status" value="3"/>
</dbReference>
<protein>
    <recommendedName>
        <fullName evidence="6">Pentatricopeptide repeat-containing protein</fullName>
    </recommendedName>
</protein>
<dbReference type="Pfam" id="PF13041">
    <property type="entry name" value="PPR_2"/>
    <property type="match status" value="1"/>
</dbReference>
<comment type="similarity">
    <text evidence="1">Belongs to the PPR family. P subfamily.</text>
</comment>
<dbReference type="InterPro" id="IPR011990">
    <property type="entry name" value="TPR-like_helical_dom_sf"/>
</dbReference>
<dbReference type="EMBL" id="CAMGYJ010000004">
    <property type="protein sequence ID" value="CAI0406999.1"/>
    <property type="molecule type" value="Genomic_DNA"/>
</dbReference>
<evidence type="ECO:0000256" key="1">
    <source>
        <dbReference type="ARBA" id="ARBA00007626"/>
    </source>
</evidence>
<dbReference type="Pfam" id="PF01535">
    <property type="entry name" value="PPR"/>
    <property type="match status" value="2"/>
</dbReference>
<accession>A0AAV0JCI4</accession>
<evidence type="ECO:0000256" key="2">
    <source>
        <dbReference type="ARBA" id="ARBA00022737"/>
    </source>
</evidence>
<sequence length="394" mass="44320">MSALARLLRRAYSTATATAATTTATAAAAAVEPSLKALSAGLYKERSLKRLVQKFKKNSVDPRFRTKIGVYEDVVRRLTSAKCFNWIEEILEDQKRFKDMSKEGFNARLISLYGKAGMLQHAHEVFDEMPSRNCKQTALSFNALLAACLNSKKLEKVEELFNELPKKLEIQPDVVSYNTLMKAYCEMGSLESGVKLLDEMESKGLVPNLITYNILLNGLYANEKLEDGNRVWEKMVGKEVSPDIRTYNAKLLGLSLTKTTKEAVELLEEMKNKEITPDAISFSVLIKGFIKEGNLEEVKRVYGEMQEAGFKPDKFGFSKLVPFACEKGDMGFASELAKDVFKAKRLLEEELLQQVVDCLAKESKLKEAEEVVQLGNKCGYFHYKLKVPTEEQAN</sequence>
<dbReference type="Proteomes" id="UP001154282">
    <property type="component" value="Unassembled WGS sequence"/>
</dbReference>
<evidence type="ECO:0000256" key="3">
    <source>
        <dbReference type="PROSITE-ProRule" id="PRU00708"/>
    </source>
</evidence>
<keyword evidence="2" id="KW-0677">Repeat</keyword>
<reference evidence="4" key="1">
    <citation type="submission" date="2022-08" db="EMBL/GenBank/DDBJ databases">
        <authorList>
            <person name="Gutierrez-Valencia J."/>
        </authorList>
    </citation>
    <scope>NUCLEOTIDE SEQUENCE</scope>
</reference>
<evidence type="ECO:0008006" key="6">
    <source>
        <dbReference type="Google" id="ProtNLM"/>
    </source>
</evidence>
<feature type="repeat" description="PPR" evidence="3">
    <location>
        <begin position="278"/>
        <end position="312"/>
    </location>
</feature>
<evidence type="ECO:0000313" key="4">
    <source>
        <dbReference type="EMBL" id="CAI0406999.1"/>
    </source>
</evidence>
<feature type="repeat" description="PPR" evidence="3">
    <location>
        <begin position="173"/>
        <end position="207"/>
    </location>
</feature>
<organism evidence="4 5">
    <name type="scientific">Linum tenue</name>
    <dbReference type="NCBI Taxonomy" id="586396"/>
    <lineage>
        <taxon>Eukaryota</taxon>
        <taxon>Viridiplantae</taxon>
        <taxon>Streptophyta</taxon>
        <taxon>Embryophyta</taxon>
        <taxon>Tracheophyta</taxon>
        <taxon>Spermatophyta</taxon>
        <taxon>Magnoliopsida</taxon>
        <taxon>eudicotyledons</taxon>
        <taxon>Gunneridae</taxon>
        <taxon>Pentapetalae</taxon>
        <taxon>rosids</taxon>
        <taxon>fabids</taxon>
        <taxon>Malpighiales</taxon>
        <taxon>Linaceae</taxon>
        <taxon>Linum</taxon>
    </lineage>
</organism>
<dbReference type="PANTHER" id="PTHR47936">
    <property type="entry name" value="PPR_LONG DOMAIN-CONTAINING PROTEIN"/>
    <property type="match status" value="1"/>
</dbReference>
<feature type="repeat" description="PPR" evidence="3">
    <location>
        <begin position="208"/>
        <end position="242"/>
    </location>
</feature>
<proteinExistence type="inferred from homology"/>
<comment type="caution">
    <text evidence="4">The sequence shown here is derived from an EMBL/GenBank/DDBJ whole genome shotgun (WGS) entry which is preliminary data.</text>
</comment>
<evidence type="ECO:0000313" key="5">
    <source>
        <dbReference type="Proteomes" id="UP001154282"/>
    </source>
</evidence>
<dbReference type="GO" id="GO:0010019">
    <property type="term" value="P:chloroplast-nucleus signaling pathway"/>
    <property type="evidence" value="ECO:0007669"/>
    <property type="project" value="TreeGrafter"/>
</dbReference>
<dbReference type="PROSITE" id="PS51375">
    <property type="entry name" value="PPR"/>
    <property type="match status" value="4"/>
</dbReference>
<dbReference type="InterPro" id="IPR002885">
    <property type="entry name" value="PPR_rpt"/>
</dbReference>
<dbReference type="PANTHER" id="PTHR47936:SF5">
    <property type="entry name" value="PENTACOTRIPEPTIDE-REPEAT REGION OF PRORP DOMAIN-CONTAINING PROTEIN"/>
    <property type="match status" value="1"/>
</dbReference>
<name>A0AAV0JCI4_9ROSI</name>
<dbReference type="NCBIfam" id="TIGR00756">
    <property type="entry name" value="PPR"/>
    <property type="match status" value="5"/>
</dbReference>